<gene>
    <name evidence="1" type="ORF">CYMTET_15079</name>
</gene>
<dbReference type="Proteomes" id="UP001190700">
    <property type="component" value="Unassembled WGS sequence"/>
</dbReference>
<proteinExistence type="predicted"/>
<protein>
    <submittedName>
        <fullName evidence="1">Uncharacterized protein</fullName>
    </submittedName>
</protein>
<dbReference type="EMBL" id="LGRX02006337">
    <property type="protein sequence ID" value="KAK3276878.1"/>
    <property type="molecule type" value="Genomic_DNA"/>
</dbReference>
<evidence type="ECO:0000313" key="1">
    <source>
        <dbReference type="EMBL" id="KAK3276878.1"/>
    </source>
</evidence>
<evidence type="ECO:0000313" key="2">
    <source>
        <dbReference type="Proteomes" id="UP001190700"/>
    </source>
</evidence>
<organism evidence="1 2">
    <name type="scientific">Cymbomonas tetramitiformis</name>
    <dbReference type="NCBI Taxonomy" id="36881"/>
    <lineage>
        <taxon>Eukaryota</taxon>
        <taxon>Viridiplantae</taxon>
        <taxon>Chlorophyta</taxon>
        <taxon>Pyramimonadophyceae</taxon>
        <taxon>Pyramimonadales</taxon>
        <taxon>Pyramimonadaceae</taxon>
        <taxon>Cymbomonas</taxon>
    </lineage>
</organism>
<name>A0AAE0GF92_9CHLO</name>
<dbReference type="AlphaFoldDB" id="A0AAE0GF92"/>
<comment type="caution">
    <text evidence="1">The sequence shown here is derived from an EMBL/GenBank/DDBJ whole genome shotgun (WGS) entry which is preliminary data.</text>
</comment>
<keyword evidence="2" id="KW-1185">Reference proteome</keyword>
<reference evidence="1 2" key="1">
    <citation type="journal article" date="2015" name="Genome Biol. Evol.">
        <title>Comparative Genomics of a Bacterivorous Green Alga Reveals Evolutionary Causalities and Consequences of Phago-Mixotrophic Mode of Nutrition.</title>
        <authorList>
            <person name="Burns J.A."/>
            <person name="Paasch A."/>
            <person name="Narechania A."/>
            <person name="Kim E."/>
        </authorList>
    </citation>
    <scope>NUCLEOTIDE SEQUENCE [LARGE SCALE GENOMIC DNA]</scope>
    <source>
        <strain evidence="1 2">PLY_AMNH</strain>
    </source>
</reference>
<accession>A0AAE0GF92</accession>
<sequence length="211" mass="23171">MNKTKFFQGTKNFGTALKAGGSNFGSWIKDTTSNVATAASTAVSKRFDTVQGKETGLELDDVCEPYDPLAHFLVEVVCAEGLEHSHPFLVTRVADAYGDLKVCIPPLPADLCVLLRRRCGRQHTCQRLPKGDARCTPWNCLALLNPKCAEEMPRSLRQGSRASRLTDGSLQRLLAQMELGSQLMADTWDALRNGIRIQAVGVHIFECPPRA</sequence>